<protein>
    <submittedName>
        <fullName evidence="4">LpxA family transferase</fullName>
    </submittedName>
</protein>
<gene>
    <name evidence="4" type="ORF">DXT99_10295</name>
</gene>
<keyword evidence="1 4" id="KW-0808">Transferase</keyword>
<sequence>MHLVIDDYVAGFSRIFAAQKDTLPWLVPQILPDILDEMITELEKSYTVTDGIAIHHSATVEKGVVLKAPVIVSENCFIGAHAYLRGGVFLGKGTTVGTGCEVKTSIIMQNSAVAHFNFVGDSIIGSNVNFEAGAVVANHFNERNDKQIRVVLNGDITDTNVIKFGALVGDNCKIGANAVLSPGTILAKDTIVKRLELVEQL</sequence>
<organism evidence="4 5">
    <name type="scientific">Pontibacter diazotrophicus</name>
    <dbReference type="NCBI Taxonomy" id="1400979"/>
    <lineage>
        <taxon>Bacteria</taxon>
        <taxon>Pseudomonadati</taxon>
        <taxon>Bacteroidota</taxon>
        <taxon>Cytophagia</taxon>
        <taxon>Cytophagales</taxon>
        <taxon>Hymenobacteraceae</taxon>
        <taxon>Pontibacter</taxon>
    </lineage>
</organism>
<evidence type="ECO:0000313" key="4">
    <source>
        <dbReference type="EMBL" id="RDV15057.1"/>
    </source>
</evidence>
<reference evidence="5" key="1">
    <citation type="submission" date="2018-08" db="EMBL/GenBank/DDBJ databases">
        <authorList>
            <person name="Liu Z.-W."/>
            <person name="Du Z.-J."/>
        </authorList>
    </citation>
    <scope>NUCLEOTIDE SEQUENCE [LARGE SCALE GENOMIC DNA]</scope>
    <source>
        <strain evidence="5">H4X</strain>
    </source>
</reference>
<dbReference type="GO" id="GO:0016746">
    <property type="term" value="F:acyltransferase activity"/>
    <property type="evidence" value="ECO:0007669"/>
    <property type="project" value="UniProtKB-KW"/>
</dbReference>
<comment type="caution">
    <text evidence="4">The sequence shown here is derived from an EMBL/GenBank/DDBJ whole genome shotgun (WGS) entry which is preliminary data.</text>
</comment>
<dbReference type="InterPro" id="IPR050065">
    <property type="entry name" value="GlmU-like"/>
</dbReference>
<keyword evidence="2" id="KW-0012">Acyltransferase</keyword>
<evidence type="ECO:0000313" key="5">
    <source>
        <dbReference type="Proteomes" id="UP000256708"/>
    </source>
</evidence>
<dbReference type="AlphaFoldDB" id="A0A3D8LCB5"/>
<dbReference type="EMBL" id="QRGR01000010">
    <property type="protein sequence ID" value="RDV15057.1"/>
    <property type="molecule type" value="Genomic_DNA"/>
</dbReference>
<name>A0A3D8LCB5_9BACT</name>
<dbReference type="Pfam" id="PF25087">
    <property type="entry name" value="GMPPB_C"/>
    <property type="match status" value="1"/>
</dbReference>
<dbReference type="InterPro" id="IPR011004">
    <property type="entry name" value="Trimer_LpxA-like_sf"/>
</dbReference>
<accession>A0A3D8LCB5</accession>
<dbReference type="InterPro" id="IPR056729">
    <property type="entry name" value="GMPPB_C"/>
</dbReference>
<dbReference type="GO" id="GO:0016779">
    <property type="term" value="F:nucleotidyltransferase activity"/>
    <property type="evidence" value="ECO:0007669"/>
    <property type="project" value="UniProtKB-ARBA"/>
</dbReference>
<dbReference type="Gene3D" id="2.160.10.10">
    <property type="entry name" value="Hexapeptide repeat proteins"/>
    <property type="match status" value="1"/>
</dbReference>
<dbReference type="RefSeq" id="WP_115565472.1">
    <property type="nucleotide sequence ID" value="NZ_QRGR01000010.1"/>
</dbReference>
<dbReference type="PANTHER" id="PTHR43584:SF8">
    <property type="entry name" value="N-ACETYLMURAMATE ALPHA-1-PHOSPHATE URIDYLYLTRANSFERASE"/>
    <property type="match status" value="1"/>
</dbReference>
<keyword evidence="5" id="KW-1185">Reference proteome</keyword>
<dbReference type="OrthoDB" id="9803036at2"/>
<evidence type="ECO:0000259" key="3">
    <source>
        <dbReference type="Pfam" id="PF25087"/>
    </source>
</evidence>
<dbReference type="SUPFAM" id="SSF51161">
    <property type="entry name" value="Trimeric LpxA-like enzymes"/>
    <property type="match status" value="1"/>
</dbReference>
<dbReference type="Proteomes" id="UP000256708">
    <property type="component" value="Unassembled WGS sequence"/>
</dbReference>
<evidence type="ECO:0000256" key="2">
    <source>
        <dbReference type="ARBA" id="ARBA00023315"/>
    </source>
</evidence>
<feature type="domain" description="Mannose-1-phosphate guanyltransferase C-terminal" evidence="3">
    <location>
        <begin position="86"/>
        <end position="194"/>
    </location>
</feature>
<proteinExistence type="predicted"/>
<dbReference type="PANTHER" id="PTHR43584">
    <property type="entry name" value="NUCLEOTIDYL TRANSFERASE"/>
    <property type="match status" value="1"/>
</dbReference>
<evidence type="ECO:0000256" key="1">
    <source>
        <dbReference type="ARBA" id="ARBA00022679"/>
    </source>
</evidence>